<reference evidence="2" key="1">
    <citation type="submission" date="2022-11" db="UniProtKB">
        <authorList>
            <consortium name="WormBaseParasite"/>
        </authorList>
    </citation>
    <scope>IDENTIFICATION</scope>
</reference>
<name>A0AC34RII9_9BILA</name>
<proteinExistence type="predicted"/>
<dbReference type="WBParaSite" id="JU765_v2.g7173.t1">
    <property type="protein sequence ID" value="JU765_v2.g7173.t1"/>
    <property type="gene ID" value="JU765_v2.g7173"/>
</dbReference>
<organism evidence="1 2">
    <name type="scientific">Panagrolaimus sp. JU765</name>
    <dbReference type="NCBI Taxonomy" id="591449"/>
    <lineage>
        <taxon>Eukaryota</taxon>
        <taxon>Metazoa</taxon>
        <taxon>Ecdysozoa</taxon>
        <taxon>Nematoda</taxon>
        <taxon>Chromadorea</taxon>
        <taxon>Rhabditida</taxon>
        <taxon>Tylenchina</taxon>
        <taxon>Panagrolaimomorpha</taxon>
        <taxon>Panagrolaimoidea</taxon>
        <taxon>Panagrolaimidae</taxon>
        <taxon>Panagrolaimus</taxon>
    </lineage>
</organism>
<evidence type="ECO:0000313" key="1">
    <source>
        <dbReference type="Proteomes" id="UP000887576"/>
    </source>
</evidence>
<protein>
    <submittedName>
        <fullName evidence="2">Uncharacterized protein</fullName>
    </submittedName>
</protein>
<accession>A0AC34RII9</accession>
<dbReference type="Proteomes" id="UP000887576">
    <property type="component" value="Unplaced"/>
</dbReference>
<evidence type="ECO:0000313" key="2">
    <source>
        <dbReference type="WBParaSite" id="JU765_v2.g7173.t1"/>
    </source>
</evidence>
<sequence>MILQGQKFCSQILFIRFRATYHQKKTSWIGQKWRRFMLQYPRAPLYGVLAFCVSGLFIPYIGFIHKYMTLSKEEFLVYRENYNAVVRNRQKHGSDLYIPFFTTNKANDSTKE</sequence>